<proteinExistence type="predicted"/>
<keyword evidence="2" id="KW-1185">Reference proteome</keyword>
<organism evidence="1 2">
    <name type="scientific">Devosia nitrariae</name>
    <dbReference type="NCBI Taxonomy" id="2071872"/>
    <lineage>
        <taxon>Bacteria</taxon>
        <taxon>Pseudomonadati</taxon>
        <taxon>Pseudomonadota</taxon>
        <taxon>Alphaproteobacteria</taxon>
        <taxon>Hyphomicrobiales</taxon>
        <taxon>Devosiaceae</taxon>
        <taxon>Devosia</taxon>
    </lineage>
</organism>
<sequence length="198" mass="21852">MSYRLIPPQTPVSAYTTPIVQVECHRCRRNAPSLEMDKLTKRFGRNLTVGQLALQVAGSGRRPCGLADSGQCSAMAYEPPPWMWAKIRDALEGNWLARMKCERHMAAMRRTSPCPEVTVLDVLTLAIALGHDFPLSRLPGRLRCPKCWGSLVNIDWVVPPTTPEPYAPAAADVTPLRLKPTGANLARKRLKVVNGGNE</sequence>
<dbReference type="EMBL" id="BSNS01000004">
    <property type="protein sequence ID" value="GLQ53632.1"/>
    <property type="molecule type" value="Genomic_DNA"/>
</dbReference>
<name>A0ABQ5W159_9HYPH</name>
<evidence type="ECO:0000313" key="1">
    <source>
        <dbReference type="EMBL" id="GLQ53632.1"/>
    </source>
</evidence>
<reference evidence="2" key="1">
    <citation type="journal article" date="2019" name="Int. J. Syst. Evol. Microbiol.">
        <title>The Global Catalogue of Microorganisms (GCM) 10K type strain sequencing project: providing services to taxonomists for standard genome sequencing and annotation.</title>
        <authorList>
            <consortium name="The Broad Institute Genomics Platform"/>
            <consortium name="The Broad Institute Genome Sequencing Center for Infectious Disease"/>
            <person name="Wu L."/>
            <person name="Ma J."/>
        </authorList>
    </citation>
    <scope>NUCLEOTIDE SEQUENCE [LARGE SCALE GENOMIC DNA]</scope>
    <source>
        <strain evidence="2">NBRC 112416</strain>
    </source>
</reference>
<dbReference type="RefSeq" id="WP_284339080.1">
    <property type="nucleotide sequence ID" value="NZ_BSNS01000004.1"/>
</dbReference>
<protein>
    <submittedName>
        <fullName evidence="1">Uncharacterized protein</fullName>
    </submittedName>
</protein>
<evidence type="ECO:0000313" key="2">
    <source>
        <dbReference type="Proteomes" id="UP001156691"/>
    </source>
</evidence>
<accession>A0ABQ5W159</accession>
<dbReference type="Proteomes" id="UP001156691">
    <property type="component" value="Unassembled WGS sequence"/>
</dbReference>
<comment type="caution">
    <text evidence="1">The sequence shown here is derived from an EMBL/GenBank/DDBJ whole genome shotgun (WGS) entry which is preliminary data.</text>
</comment>
<gene>
    <name evidence="1" type="ORF">GCM10010862_08910</name>
</gene>